<dbReference type="Proteomes" id="UP000305238">
    <property type="component" value="Unassembled WGS sequence"/>
</dbReference>
<dbReference type="GO" id="GO:0003700">
    <property type="term" value="F:DNA-binding transcription factor activity"/>
    <property type="evidence" value="ECO:0007669"/>
    <property type="project" value="InterPro"/>
</dbReference>
<comment type="caution">
    <text evidence="5">The sequence shown here is derived from an EMBL/GenBank/DDBJ whole genome shotgun (WGS) entry which is preliminary data.</text>
</comment>
<dbReference type="Gene3D" id="2.60.120.10">
    <property type="entry name" value="Jelly Rolls"/>
    <property type="match status" value="1"/>
</dbReference>
<protein>
    <submittedName>
        <fullName evidence="5">AraC family transcriptional regulator</fullName>
    </submittedName>
</protein>
<dbReference type="SUPFAM" id="SSF51215">
    <property type="entry name" value="Regulatory protein AraC"/>
    <property type="match status" value="1"/>
</dbReference>
<dbReference type="SUPFAM" id="SSF46689">
    <property type="entry name" value="Homeodomain-like"/>
    <property type="match status" value="2"/>
</dbReference>
<dbReference type="PANTHER" id="PTHR46796:SF7">
    <property type="entry name" value="ARAC FAMILY TRANSCRIPTIONAL REGULATOR"/>
    <property type="match status" value="1"/>
</dbReference>
<feature type="domain" description="HTH araC/xylS-type" evidence="4">
    <location>
        <begin position="197"/>
        <end position="295"/>
    </location>
</feature>
<evidence type="ECO:0000259" key="4">
    <source>
        <dbReference type="PROSITE" id="PS01124"/>
    </source>
</evidence>
<dbReference type="PRINTS" id="PR00032">
    <property type="entry name" value="HTHARAC"/>
</dbReference>
<dbReference type="RefSeq" id="WP_138635847.1">
    <property type="nucleotide sequence ID" value="NZ_JASWDG010000046.1"/>
</dbReference>
<dbReference type="InterPro" id="IPR032783">
    <property type="entry name" value="AraC_lig"/>
</dbReference>
<keyword evidence="6" id="KW-1185">Reference proteome</keyword>
<dbReference type="InterPro" id="IPR037923">
    <property type="entry name" value="HTH-like"/>
</dbReference>
<dbReference type="InterPro" id="IPR020449">
    <property type="entry name" value="Tscrpt_reg_AraC-type_HTH"/>
</dbReference>
<evidence type="ECO:0000256" key="1">
    <source>
        <dbReference type="ARBA" id="ARBA00023015"/>
    </source>
</evidence>
<dbReference type="InterPro" id="IPR050204">
    <property type="entry name" value="AraC_XylS_family_regulators"/>
</dbReference>
<dbReference type="SMART" id="SM00342">
    <property type="entry name" value="HTH_ARAC"/>
    <property type="match status" value="1"/>
</dbReference>
<organism evidence="5 6">
    <name type="scientific">Actinomadura geliboluensis</name>
    <dbReference type="NCBI Taxonomy" id="882440"/>
    <lineage>
        <taxon>Bacteria</taxon>
        <taxon>Bacillati</taxon>
        <taxon>Actinomycetota</taxon>
        <taxon>Actinomycetes</taxon>
        <taxon>Streptosporangiales</taxon>
        <taxon>Thermomonosporaceae</taxon>
        <taxon>Actinomadura</taxon>
    </lineage>
</organism>
<evidence type="ECO:0000256" key="2">
    <source>
        <dbReference type="ARBA" id="ARBA00023125"/>
    </source>
</evidence>
<dbReference type="Pfam" id="PF12833">
    <property type="entry name" value="HTH_18"/>
    <property type="match status" value="1"/>
</dbReference>
<dbReference type="Pfam" id="PF12852">
    <property type="entry name" value="Cupin_6"/>
    <property type="match status" value="1"/>
</dbReference>
<dbReference type="AlphaFoldDB" id="A0A5S4H6A8"/>
<keyword evidence="2" id="KW-0238">DNA-binding</keyword>
<proteinExistence type="predicted"/>
<dbReference type="PROSITE" id="PS01124">
    <property type="entry name" value="HTH_ARAC_FAMILY_2"/>
    <property type="match status" value="1"/>
</dbReference>
<dbReference type="InterPro" id="IPR018060">
    <property type="entry name" value="HTH_AraC"/>
</dbReference>
<name>A0A5S4H6A8_9ACTN</name>
<gene>
    <name evidence="5" type="ORF">ETD96_09005</name>
</gene>
<dbReference type="Gene3D" id="1.10.10.60">
    <property type="entry name" value="Homeodomain-like"/>
    <property type="match status" value="2"/>
</dbReference>
<evidence type="ECO:0000313" key="5">
    <source>
        <dbReference type="EMBL" id="TMR40763.1"/>
    </source>
</evidence>
<accession>A0A5S4H6A8</accession>
<sequence length="297" mass="32195">MDVLSDVIASVRTGLPHSARSAKRAPWGGWFHASPAAGFHVMLAGTGWLVPPTGEPVRVSPGDVVLLPQGSPHGLTDDPSRPLQSYERIALNEVTAHDDEDADAVTLCGAYRTDRARSHPLLDDLPETIHLPAGTGRHPHLRAAIDLLAAELERPGPGTDAAVPALLDTLLLFILRAWYEEQPDTGWAGALGDPGVSAALRAMHDDIARPWTVEELGKTAGLSRAAFARRFTTLVGRAPLGYLTWWRLTTAARILTREDVPLAAIAKRVGYASEYAFANAFKREFGTPPGRYRSYRH</sequence>
<evidence type="ECO:0000256" key="3">
    <source>
        <dbReference type="ARBA" id="ARBA00023163"/>
    </source>
</evidence>
<dbReference type="OrthoDB" id="241790at2"/>
<dbReference type="InterPro" id="IPR014710">
    <property type="entry name" value="RmlC-like_jellyroll"/>
</dbReference>
<keyword evidence="1" id="KW-0805">Transcription regulation</keyword>
<reference evidence="5 6" key="1">
    <citation type="submission" date="2019-05" db="EMBL/GenBank/DDBJ databases">
        <title>Draft genome sequence of Actinomadura geliboluensis A8036.</title>
        <authorList>
            <person name="Saricaoglu S."/>
            <person name="Isik K."/>
        </authorList>
    </citation>
    <scope>NUCLEOTIDE SEQUENCE [LARGE SCALE GENOMIC DNA]</scope>
    <source>
        <strain evidence="5 6">A8036</strain>
    </source>
</reference>
<dbReference type="InterPro" id="IPR009057">
    <property type="entry name" value="Homeodomain-like_sf"/>
</dbReference>
<dbReference type="GO" id="GO:0043565">
    <property type="term" value="F:sequence-specific DNA binding"/>
    <property type="evidence" value="ECO:0007669"/>
    <property type="project" value="InterPro"/>
</dbReference>
<evidence type="ECO:0000313" key="6">
    <source>
        <dbReference type="Proteomes" id="UP000305238"/>
    </source>
</evidence>
<keyword evidence="3" id="KW-0804">Transcription</keyword>
<dbReference type="PANTHER" id="PTHR46796">
    <property type="entry name" value="HTH-TYPE TRANSCRIPTIONAL ACTIVATOR RHAS-RELATED"/>
    <property type="match status" value="1"/>
</dbReference>
<dbReference type="EMBL" id="VCKZ01000043">
    <property type="protein sequence ID" value="TMR40763.1"/>
    <property type="molecule type" value="Genomic_DNA"/>
</dbReference>